<dbReference type="EMBL" id="CP066744">
    <property type="protein sequence ID" value="QQK06965.1"/>
    <property type="molecule type" value="Genomic_DNA"/>
</dbReference>
<organism evidence="1 2">
    <name type="scientific">Miniphocaeibacter halophilus</name>
    <dbReference type="NCBI Taxonomy" id="2931922"/>
    <lineage>
        <taxon>Bacteria</taxon>
        <taxon>Bacillati</taxon>
        <taxon>Bacillota</taxon>
        <taxon>Tissierellia</taxon>
        <taxon>Tissierellales</taxon>
        <taxon>Peptoniphilaceae</taxon>
        <taxon>Miniphocaeibacter</taxon>
    </lineage>
</organism>
<proteinExistence type="predicted"/>
<evidence type="ECO:0000313" key="1">
    <source>
        <dbReference type="EMBL" id="QQK06965.1"/>
    </source>
</evidence>
<gene>
    <name evidence="1" type="primary">pglX</name>
    <name evidence="1" type="ORF">JFY71_06345</name>
</gene>
<evidence type="ECO:0000313" key="2">
    <source>
        <dbReference type="Proteomes" id="UP000595814"/>
    </source>
</evidence>
<reference evidence="1 2" key="1">
    <citation type="journal article" date="2022" name="Int. J. Syst. Evol. Microbiol.">
        <title>Miniphocaeibacter halophilus sp. nov., an ammonium-tolerant acetate-producing bacterium isolated from a biogas system.</title>
        <authorList>
            <person name="Schnurer A."/>
            <person name="Singh A."/>
            <person name="Bi S."/>
            <person name="Qiao W."/>
            <person name="Westerholm M."/>
        </authorList>
    </citation>
    <scope>NUCLEOTIDE SEQUENCE [LARGE SCALE GENOMIC DNA]</scope>
    <source>
        <strain evidence="1 2">AMB_01</strain>
    </source>
</reference>
<accession>A0AC61MMP7</accession>
<dbReference type="Proteomes" id="UP000595814">
    <property type="component" value="Chromosome"/>
</dbReference>
<protein>
    <submittedName>
        <fullName evidence="1">BREX-1 system adenine-specific DNA-methyltransferase PglX</fullName>
    </submittedName>
</protein>
<keyword evidence="2" id="KW-1185">Reference proteome</keyword>
<name>A0AC61MMP7_9FIRM</name>
<sequence length="1233" mass="145001">MNKTALRNFATHARRKLRDDVILLASQIGVNKEGITEPEIDEPDFMSFNIGGVGNFTLKGKEVKYRKKLVERLSNAKNYEEDFEQLVEETAYTWFNRLIAIRFMEVNEYLPERVRVLSSASKDDHIPEILTNILDLDIFENLTDQEKEYVIDLKKSATKESDEELFSFLFFKVTEKLKNYLPYLFEKTDDYLELLFKPSFIEETGVIYKLVNEIDEDDFNINLQEEVYKDEEPKVTGTIEIIGWLYQYYNEEYKDKVINIYKGTVKKADIPAATQLFTTDWVVKYIVDNSLGRYWIERNPNSKLQDKLEFFVTSKDNKIHYIDEKVNIEGLTFFDPCVGSGHFLIYAFNVLMEIYKEEGYIEREAAQKIVEKNLYGLDIDKRAAQLAYFSIMIKGRSFDRRFFTREIKPNIMDIKETNLIDEFECAGVTNNSEMNKIGSYLLNILKDAKEYGSLIKVENLDYEKFEEYLKECEEVEENIYNFEWKRKTLPLFKNLTRQAKILSNKYKVVATNPPYLNKFEGKLKKFITTEYKQYKGDLFSAFIFRNFEFLEENGYSGFMTPFVWMFIKTYEELRNYIINHKSITTLIQMEYSAFEEATVPICSFVLKNGKESSKGLYFRLSEFKGGMDVQKKKVLEALENKDCGYFYETSEENFTKIPGMPIAYWASENFLNIYVKGIPLGNLASPRKGNSTSDNNRFLKLWYEIEFKKIKFKSTEIILEDTLIQPWYPYNKGGGYRKWYGNNEYVIDWYNDAEEIRKIKTAVIANYQYFCKPGLTWSTVSSKLFSLRKFGNGFIFDNGGCCIFDLGTTSNSVLGLLNSNVFIYIFGELNPTLNFQSGEVAKFPILVEKMNYIGNEVDIFINLSVTISKFDWDTFETSWDFKVNPLVDFNNYLNEYYKSLAESGTLVERQEYYIKNMEDAYLQYKEFTNQQFQKLKENEEELNRIFIEIYGLEDELTPEVSDRDITIAKIFDTNKDIDQEIKGNKYVLTKKDVVKQFISYGVGCMLGRYSLDVEGLAYGGGEFDKSKYKRFIPDRDNCIPITDSKYFEDDIVTRFEEFVKVVYGEDSLEENLGFIAEALTGKGDSREVIRSYFLKDFYKDHVKTYQKRPIYWLYDSGKQNGFKALIYMHRYDEYTTGKVRTNYLHKLQKYYEDRINLIEMDILSQNSASTKKKLEDEKIKIQKQLDECRKYDEVLGHIANERITIDLDDGVKVNYEKVQKDRDGKVLKILSKI</sequence>